<protein>
    <submittedName>
        <fullName evidence="1">Uncharacterized protein</fullName>
    </submittedName>
</protein>
<proteinExistence type="predicted"/>
<dbReference type="EMBL" id="WQMT02000008">
    <property type="protein sequence ID" value="KAG9219925.1"/>
    <property type="molecule type" value="Genomic_DNA"/>
</dbReference>
<comment type="caution">
    <text evidence="1">The sequence shown here is derived from an EMBL/GenBank/DDBJ whole genome shotgun (WGS) entry which is preliminary data.</text>
</comment>
<evidence type="ECO:0000313" key="1">
    <source>
        <dbReference type="EMBL" id="KAG9219925.1"/>
    </source>
</evidence>
<dbReference type="Proteomes" id="UP000824881">
    <property type="component" value="Unassembled WGS sequence"/>
</dbReference>
<gene>
    <name evidence="1" type="ORF">CCMSSC00406_0009528</name>
</gene>
<sequence length="1257" mass="139627">MTSTEDALFIKELLNEMDNSFWDAAPSSPISSPVKAAPTTPKAKAKSTVFVDAGDLTLEELTQGAEDWNWEDDLLSPQKSPIKKPVKQKVDPAVTLVRPEFARCIVEAASVSGFQKVRLKPIVLEWRLTVLQQELIVKLESNKERRIVILRDDWSYLDIQKGDIVSIVGSWETIPESTSSVTLSIDISSRSNLLVHHPDILLTPTALSSALQCRRKPLLSHLVRNPNGDVTPALIWGNMLHVVVQSCLASGQWGDAHVARCIDEVVSNGLLDLVRLEIGAEQAKREIHARAKGLHAFAQNYISSTPKSSAVLTNTRATRSQTALLALSEFYGSEEDIWSPEYGLKGKIDAVVEAIISENVSPIRPPVVNSQTLPFEIKTGKTVAGMEHRAQTMLYALLIGERYGVECPSGLLYYTQSEEVVSVPVGRNEIRALMIIRNEIAAHMVARSRDMELGLGKEGGKPPTAHLPSTIDDERICKRCNVVNACMLYRKAVERVDDMSSPIADTYAVHTSHLTDEQSAFFRKWEALISLEEQDLVRFKKELWTMGAIEREKKGRCFGSMLVDRSFSPPNLEASNSLSGKIHRFTYKFLRSPTPSGTVNSLLNGHLGVGDAISVSVEPHLLAYAQGFIVDLTQRSVTVGIDHDLDDDILRALIQRRTGIKVEEVVFRIDKDELFAGMSRIRGNLAQLFYADGDTRRLELVVDLKRPEFDDSPAALAEVRRILDQYTTGLNSSQQEAIIRALTARDYALILGMPGTGKTSVIATITKLLVAMGKTVLLASYTHSAVDSILLKLKEDEKLRILRIGNIDKVHPDIRKFTISSQKKATSVEQIEELILTPPIVATTCLSLDNPLFSRRTFDYCIVDEASQATLPTCIGPLRYADKFILVGDHFQLPPMVRNPHARKGGLDISLFRRLSEAHPHAAIDLVYQYRMNKEIMTLSNELIYNNRLMCGSSEVESRSLKLPKPGYLRSIHNGKSPCRQGGQSCWLDRLLSESCKAIFVDTDLLPARDSKQGDLVQNETEASLVFQLTEALLHSGIQEEQIGVISLYRQQIKLLSHLLAKRKGIEILTADKSQGRDKECVIISLVRSNDAGQIGDLVKDWRRMNVSFTRAKSKLVLFGSRKTLESTPLLEEFFKLMDLHQWMLKLPPGADKVHLQLQPSGEAVKSEGDTPESTLKRSSEELGSTADGSKENLPFTPTTPSPTTRVREDGRPSKRTKPSPTSTPTSTLSQRGNPHGSRGGFLRGRHILQDLVNDDK</sequence>
<reference evidence="1 2" key="1">
    <citation type="journal article" date="2021" name="Appl. Environ. Microbiol.">
        <title>Genetic linkage and physical mapping for an oyster mushroom Pleurotus cornucopiae and QTL analysis for the trait cap color.</title>
        <authorList>
            <person name="Zhang Y."/>
            <person name="Gao W."/>
            <person name="Sonnenberg A."/>
            <person name="Chen Q."/>
            <person name="Zhang J."/>
            <person name="Huang C."/>
        </authorList>
    </citation>
    <scope>NUCLEOTIDE SEQUENCE [LARGE SCALE GENOMIC DNA]</scope>
    <source>
        <strain evidence="1">CCMSSC00406</strain>
    </source>
</reference>
<accession>A0ACB7IPQ2</accession>
<organism evidence="1 2">
    <name type="scientific">Pleurotus cornucopiae</name>
    <name type="common">Cornucopia mushroom</name>
    <dbReference type="NCBI Taxonomy" id="5321"/>
    <lineage>
        <taxon>Eukaryota</taxon>
        <taxon>Fungi</taxon>
        <taxon>Dikarya</taxon>
        <taxon>Basidiomycota</taxon>
        <taxon>Agaricomycotina</taxon>
        <taxon>Agaricomycetes</taxon>
        <taxon>Agaricomycetidae</taxon>
        <taxon>Agaricales</taxon>
        <taxon>Pleurotineae</taxon>
        <taxon>Pleurotaceae</taxon>
        <taxon>Pleurotus</taxon>
    </lineage>
</organism>
<evidence type="ECO:0000313" key="2">
    <source>
        <dbReference type="Proteomes" id="UP000824881"/>
    </source>
</evidence>
<keyword evidence="2" id="KW-1185">Reference proteome</keyword>
<name>A0ACB7IPQ2_PLECO</name>